<dbReference type="Proteomes" id="UP000267164">
    <property type="component" value="Chromosome"/>
</dbReference>
<protein>
    <submittedName>
        <fullName evidence="2">XRE family transcriptional regulator</fullName>
    </submittedName>
</protein>
<gene>
    <name evidence="2" type="ORF">D7D52_02575</name>
</gene>
<proteinExistence type="predicted"/>
<evidence type="ECO:0000313" key="2">
    <source>
        <dbReference type="EMBL" id="AYF72933.1"/>
    </source>
</evidence>
<dbReference type="SUPFAM" id="SSF47413">
    <property type="entry name" value="lambda repressor-like DNA-binding domains"/>
    <property type="match status" value="1"/>
</dbReference>
<evidence type="ECO:0000259" key="1">
    <source>
        <dbReference type="PROSITE" id="PS50943"/>
    </source>
</evidence>
<reference evidence="2 3" key="1">
    <citation type="submission" date="2018-09" db="EMBL/GenBank/DDBJ databases">
        <title>Nocardia yunnanensis sp. nov., an actinomycete isolated from a soil sample.</title>
        <authorList>
            <person name="Zhang J."/>
        </authorList>
    </citation>
    <scope>NUCLEOTIDE SEQUENCE [LARGE SCALE GENOMIC DNA]</scope>
    <source>
        <strain evidence="2 3">CFHS0054</strain>
    </source>
</reference>
<accession>A0A386Z6Q8</accession>
<dbReference type="InterPro" id="IPR010982">
    <property type="entry name" value="Lambda_DNA-bd_dom_sf"/>
</dbReference>
<sequence>MLDLVPEQPLVGLYMRYRREVLGITQEEAARRMYISVSLYRKLENGERAMSAERLEDWCAAMDAPLWLLEKMISLAMPKVSRLAIGAWPPQLRQEDLDHLEALPFPAYFHSFPELDVLGANAAARAAFPWLIPASPDADRPVNLIEQFLTVPAVREIVVNWETVVRRVLFTLRVMSPGVVAPERLAQIVDTCRANADFDRLWFSGMSEELFNDSLVLVRHPVTGDRMAFTIRSYNPFHPQNCDYQLFTLTPRAPGTPTVDPVAIG</sequence>
<dbReference type="EMBL" id="CP032568">
    <property type="protein sequence ID" value="AYF72933.1"/>
    <property type="molecule type" value="Genomic_DNA"/>
</dbReference>
<dbReference type="Gene3D" id="1.10.260.40">
    <property type="entry name" value="lambda repressor-like DNA-binding domains"/>
    <property type="match status" value="1"/>
</dbReference>
<dbReference type="GO" id="GO:0003677">
    <property type="term" value="F:DNA binding"/>
    <property type="evidence" value="ECO:0007669"/>
    <property type="project" value="InterPro"/>
</dbReference>
<evidence type="ECO:0000313" key="3">
    <source>
        <dbReference type="Proteomes" id="UP000267164"/>
    </source>
</evidence>
<dbReference type="InterPro" id="IPR001387">
    <property type="entry name" value="Cro/C1-type_HTH"/>
</dbReference>
<dbReference type="PANTHER" id="PTHR35010">
    <property type="entry name" value="BLL4672 PROTEIN-RELATED"/>
    <property type="match status" value="1"/>
</dbReference>
<dbReference type="InterPro" id="IPR041413">
    <property type="entry name" value="MLTR_LBD"/>
</dbReference>
<organism evidence="2 3">
    <name type="scientific">Nocardia yunnanensis</name>
    <dbReference type="NCBI Taxonomy" id="2382165"/>
    <lineage>
        <taxon>Bacteria</taxon>
        <taxon>Bacillati</taxon>
        <taxon>Actinomycetota</taxon>
        <taxon>Actinomycetes</taxon>
        <taxon>Mycobacteriales</taxon>
        <taxon>Nocardiaceae</taxon>
        <taxon>Nocardia</taxon>
    </lineage>
</organism>
<feature type="domain" description="HTH cro/C1-type" evidence="1">
    <location>
        <begin position="15"/>
        <end position="68"/>
    </location>
</feature>
<dbReference type="OrthoDB" id="4523136at2"/>
<dbReference type="CDD" id="cd00093">
    <property type="entry name" value="HTH_XRE"/>
    <property type="match status" value="1"/>
</dbReference>
<dbReference type="Gene3D" id="3.30.450.180">
    <property type="match status" value="1"/>
</dbReference>
<dbReference type="PROSITE" id="PS50943">
    <property type="entry name" value="HTH_CROC1"/>
    <property type="match status" value="1"/>
</dbReference>
<dbReference type="SMART" id="SM00530">
    <property type="entry name" value="HTH_XRE"/>
    <property type="match status" value="1"/>
</dbReference>
<name>A0A386Z6Q8_9NOCA</name>
<dbReference type="Pfam" id="PF17765">
    <property type="entry name" value="MLTR_LBD"/>
    <property type="match status" value="1"/>
</dbReference>
<dbReference type="Pfam" id="PF01381">
    <property type="entry name" value="HTH_3"/>
    <property type="match status" value="1"/>
</dbReference>
<dbReference type="KEGG" id="nyu:D7D52_02575"/>
<keyword evidence="3" id="KW-1185">Reference proteome</keyword>
<dbReference type="AlphaFoldDB" id="A0A386Z6Q8"/>